<evidence type="ECO:0000313" key="2">
    <source>
        <dbReference type="Proteomes" id="UP000004221"/>
    </source>
</evidence>
<reference evidence="1 2" key="1">
    <citation type="journal article" date="2012" name="ISME J.">
        <title>Nitrification expanded: discovery, physiology and genomics of a nitrite-oxidizing bacterium from the phylum Chloroflexi.</title>
        <authorList>
            <person name="Sorokin D.Y."/>
            <person name="Lucker S."/>
            <person name="Vejmelkova D."/>
            <person name="Kostrikina N.A."/>
            <person name="Kleerebezem R."/>
            <person name="Rijpstra W.I."/>
            <person name="Damste J.S."/>
            <person name="Le Paslier D."/>
            <person name="Muyzer G."/>
            <person name="Wagner M."/>
            <person name="van Loosdrecht M.C."/>
            <person name="Daims H."/>
        </authorList>
    </citation>
    <scope>NUCLEOTIDE SEQUENCE [LARGE SCALE GENOMIC DNA]</scope>
    <source>
        <strain evidence="2">none</strain>
    </source>
</reference>
<protein>
    <submittedName>
        <fullName evidence="1">Uncharacterized protein</fullName>
    </submittedName>
</protein>
<comment type="caution">
    <text evidence="1">The sequence shown here is derived from an EMBL/GenBank/DDBJ whole genome shotgun (WGS) entry which is preliminary data.</text>
</comment>
<sequence>MIAMKSDTGASRADVSVRRSAMGKVRLLRWVIFLSALVSVAIAPMGAGAQEDAASAVQPESAVQPMGAYNCEMYNSDPWAVAHCQVFSGEVRLRADCKYSFDLYSAWVGAGYHELTAGPCPWGLRAPIMEARY</sequence>
<accession>I4EK22</accession>
<dbReference type="AlphaFoldDB" id="I4EK22"/>
<gene>
    <name evidence="1" type="ORF">NITHO_4360004</name>
</gene>
<dbReference type="Proteomes" id="UP000004221">
    <property type="component" value="Unassembled WGS sequence"/>
</dbReference>
<keyword evidence="2" id="KW-1185">Reference proteome</keyword>
<organism evidence="1 2">
    <name type="scientific">Nitrolancea hollandica Lb</name>
    <dbReference type="NCBI Taxonomy" id="1129897"/>
    <lineage>
        <taxon>Bacteria</taxon>
        <taxon>Pseudomonadati</taxon>
        <taxon>Thermomicrobiota</taxon>
        <taxon>Thermomicrobia</taxon>
        <taxon>Sphaerobacterales</taxon>
        <taxon>Sphaerobacterineae</taxon>
        <taxon>Sphaerobacteraceae</taxon>
        <taxon>Nitrolancea</taxon>
    </lineage>
</organism>
<dbReference type="EMBL" id="CAGS01000375">
    <property type="protein sequence ID" value="CCF85034.1"/>
    <property type="molecule type" value="Genomic_DNA"/>
</dbReference>
<evidence type="ECO:0000313" key="1">
    <source>
        <dbReference type="EMBL" id="CCF85034.1"/>
    </source>
</evidence>
<name>I4EK22_9BACT</name>
<proteinExistence type="predicted"/>